<evidence type="ECO:0000313" key="5">
    <source>
        <dbReference type="Proteomes" id="UP000651728"/>
    </source>
</evidence>
<accession>A0ABQ4F6I0</accession>
<proteinExistence type="predicted"/>
<reference evidence="4 5" key="1">
    <citation type="submission" date="2021-01" db="EMBL/GenBank/DDBJ databases">
        <title>Whole genome shotgun sequence of Microbispora amethystogenes NBRC 101907.</title>
        <authorList>
            <person name="Komaki H."/>
            <person name="Tamura T."/>
        </authorList>
    </citation>
    <scope>NUCLEOTIDE SEQUENCE [LARGE SCALE GENOMIC DNA]</scope>
    <source>
        <strain evidence="4 5">NBRC 101907</strain>
    </source>
</reference>
<keyword evidence="5" id="KW-1185">Reference proteome</keyword>
<comment type="cofactor">
    <cofactor evidence="1">
        <name>a divalent metal cation</name>
        <dbReference type="ChEBI" id="CHEBI:60240"/>
    </cofactor>
</comment>
<dbReference type="InterPro" id="IPR027806">
    <property type="entry name" value="HARBI1_dom"/>
</dbReference>
<keyword evidence="2" id="KW-0479">Metal-binding</keyword>
<organism evidence="4 5">
    <name type="scientific">Microbispora amethystogenes</name>
    <dbReference type="NCBI Taxonomy" id="1427754"/>
    <lineage>
        <taxon>Bacteria</taxon>
        <taxon>Bacillati</taxon>
        <taxon>Actinomycetota</taxon>
        <taxon>Actinomycetes</taxon>
        <taxon>Streptosporangiales</taxon>
        <taxon>Streptosporangiaceae</taxon>
        <taxon>Microbispora</taxon>
    </lineage>
</organism>
<name>A0ABQ4F6I0_9ACTN</name>
<comment type="caution">
    <text evidence="4">The sequence shown here is derived from an EMBL/GenBank/DDBJ whole genome shotgun (WGS) entry which is preliminary data.</text>
</comment>
<evidence type="ECO:0000256" key="2">
    <source>
        <dbReference type="ARBA" id="ARBA00022723"/>
    </source>
</evidence>
<gene>
    <name evidence="4" type="ORF">Mam01_06010</name>
</gene>
<feature type="domain" description="DDE Tnp4" evidence="3">
    <location>
        <begin position="2"/>
        <end position="79"/>
    </location>
</feature>
<evidence type="ECO:0000259" key="3">
    <source>
        <dbReference type="Pfam" id="PF13359"/>
    </source>
</evidence>
<sequence>MTFADKGYQDAGVTIRTPFRHHRHRPQLSRGQKAVNRAHARIRAFGERVVATLKAWKLLSELRCCPHRATPIVQAILVLQAFEDDRYSG</sequence>
<dbReference type="Pfam" id="PF13359">
    <property type="entry name" value="DDE_Tnp_4"/>
    <property type="match status" value="1"/>
</dbReference>
<protein>
    <recommendedName>
        <fullName evidence="3">DDE Tnp4 domain-containing protein</fullName>
    </recommendedName>
</protein>
<dbReference type="EMBL" id="BOOB01000003">
    <property type="protein sequence ID" value="GIH30437.1"/>
    <property type="molecule type" value="Genomic_DNA"/>
</dbReference>
<evidence type="ECO:0000313" key="4">
    <source>
        <dbReference type="EMBL" id="GIH30437.1"/>
    </source>
</evidence>
<evidence type="ECO:0000256" key="1">
    <source>
        <dbReference type="ARBA" id="ARBA00001968"/>
    </source>
</evidence>
<dbReference type="Proteomes" id="UP000651728">
    <property type="component" value="Unassembled WGS sequence"/>
</dbReference>